<dbReference type="Proteomes" id="UP000216867">
    <property type="component" value="Unassembled WGS sequence"/>
</dbReference>
<dbReference type="Pfam" id="PF03883">
    <property type="entry name" value="H2O2_YaaD"/>
    <property type="match status" value="1"/>
</dbReference>
<proteinExistence type="predicted"/>
<dbReference type="GO" id="GO:0033194">
    <property type="term" value="P:response to hydroperoxide"/>
    <property type="evidence" value="ECO:0007669"/>
    <property type="project" value="TreeGrafter"/>
</dbReference>
<dbReference type="PANTHER" id="PTHR30283:SF4">
    <property type="entry name" value="PEROXIDE STRESS RESISTANCE PROTEIN YAAA"/>
    <property type="match status" value="1"/>
</dbReference>
<evidence type="ECO:0000256" key="1">
    <source>
        <dbReference type="SAM" id="MobiDB-lite"/>
    </source>
</evidence>
<protein>
    <recommendedName>
        <fullName evidence="4">Peroxide stress protein YaaA</fullName>
    </recommendedName>
</protein>
<dbReference type="PANTHER" id="PTHR30283">
    <property type="entry name" value="PEROXIDE STRESS RESPONSE PROTEIN YAAA"/>
    <property type="match status" value="1"/>
</dbReference>
<name>A0A269ZFV5_9MICO</name>
<reference evidence="2 3" key="1">
    <citation type="submission" date="2017-04" db="EMBL/GenBank/DDBJ databases">
        <title>Kefir bacterial isolates.</title>
        <authorList>
            <person name="Kim Y."/>
            <person name="Blasche S."/>
            <person name="Patil K.R."/>
        </authorList>
    </citation>
    <scope>NUCLEOTIDE SEQUENCE [LARGE SCALE GENOMIC DNA]</scope>
    <source>
        <strain evidence="2 3">OG2</strain>
    </source>
</reference>
<comment type="caution">
    <text evidence="2">The sequence shown here is derived from an EMBL/GenBank/DDBJ whole genome shotgun (WGS) entry which is preliminary data.</text>
</comment>
<evidence type="ECO:0008006" key="4">
    <source>
        <dbReference type="Google" id="ProtNLM"/>
    </source>
</evidence>
<dbReference type="InterPro" id="IPR005583">
    <property type="entry name" value="YaaA"/>
</dbReference>
<gene>
    <name evidence="2" type="ORF">B8X04_04955</name>
</gene>
<accession>A0A269ZFV5</accession>
<evidence type="ECO:0000313" key="2">
    <source>
        <dbReference type="EMBL" id="PAK96682.1"/>
    </source>
</evidence>
<feature type="region of interest" description="Disordered" evidence="1">
    <location>
        <begin position="42"/>
        <end position="69"/>
    </location>
</feature>
<dbReference type="GO" id="GO:0005829">
    <property type="term" value="C:cytosol"/>
    <property type="evidence" value="ECO:0007669"/>
    <property type="project" value="TreeGrafter"/>
</dbReference>
<evidence type="ECO:0000313" key="3">
    <source>
        <dbReference type="Proteomes" id="UP000216867"/>
    </source>
</evidence>
<organism evidence="2 3">
    <name type="scientific">Brevibacterium casei</name>
    <dbReference type="NCBI Taxonomy" id="33889"/>
    <lineage>
        <taxon>Bacteria</taxon>
        <taxon>Bacillati</taxon>
        <taxon>Actinomycetota</taxon>
        <taxon>Actinomycetes</taxon>
        <taxon>Micrococcales</taxon>
        <taxon>Brevibacteriaceae</taxon>
        <taxon>Brevibacterium</taxon>
    </lineage>
</organism>
<sequence length="298" mass="31945">MSSQVSLPARARPGTESPPPVTNPTWTASLRVRAAEYDGGVKILLPPSEGKTPPPSGDPLDLTALSSPDLNPKRKQVLGALKKVSKRRDALTALGVGASLTEDVARNVTIDFQPCAPALLTYTGVLYEAMGAADLVAAAEADASMAERLRDVHVFSAVFGQVNGLDPIPAYRLAMKTDLGQLGRLSTWWKPILAKSFSVGSEEVVLDCRSSDYRAAWPGPNSQVVTLGAVKDTGAKRSVVSHWAKFYRGEFVGRLLRDERELPTDIDALVDRAGEHYEVEFAPATGSRPAGLTIVLRD</sequence>
<feature type="region of interest" description="Disordered" evidence="1">
    <location>
        <begin position="1"/>
        <end position="26"/>
    </location>
</feature>
<dbReference type="AlphaFoldDB" id="A0A269ZFV5"/>
<dbReference type="EMBL" id="NCWY01000003">
    <property type="protein sequence ID" value="PAK96682.1"/>
    <property type="molecule type" value="Genomic_DNA"/>
</dbReference>